<sequence>MYVYPDDELSPADAIPLKLGPPTTNPAFEQPVLNLVAGIIVFPTLNNVCMDVNFQLSALSEASSSCAVVCIELDGGQLAELLAVLELLTRPGVPPEVLHSLLLREGDVPVAECPLTRWCSFCDSGDRLLRVRVTACTSAEALDAALFDWDAAPTASPRFRALHDSVVAMLSAADVSPCRRPPVSLILETKGMEWSDSESFAQELQAVLSRYNQAMDSESPPLFRIACVDITTDDDEIIAIVARSRVPFAIKTDSNWTWTLAESESKSEEAEEEWQASKTLLATGNVVRLSVCVPRPSDDTRLQFNRLHELLRSQPIALKDFEIRFSTSARPSAADRAERETFVRALASTLFAPDSTLRLDRLVVCGGIREYEIMEMIKQISSKQAVPAECSRFRELVCDGWNWPYHQVTGSMGEKLEELLRRIGGVESLRIPRCGDQHVSILDIAEIRSCRSLDVSVASSSWMYAPPSTDDQANAFKSSQVQSLTLRLSGDEDDKAVKAVAWLLPRVGRSLRSLSLTPYYYGMSFGGETAQAIVRECPNLEALDVGRCVTSSFVTQLVDSLATAHWCRLKQLALECAQPVETLSSLVAALATPLHPLARSLQTLRLNIGDPWTHVGGADVNLLFTAIGAMLDVNERLQRVTVQCVEGSVVDHARVFAVVPAPLRCRLALLSVVRRYALPELVLQTVFAMAGRRTRRLRFEVLDPNSLYEHEI</sequence>
<proteinExistence type="predicted"/>
<accession>A0AAD5Q655</accession>
<dbReference type="InterPro" id="IPR032675">
    <property type="entry name" value="LRR_dom_sf"/>
</dbReference>
<evidence type="ECO:0000313" key="1">
    <source>
        <dbReference type="EMBL" id="KAJ0400400.1"/>
    </source>
</evidence>
<dbReference type="EMBL" id="JAKCXM010000155">
    <property type="protein sequence ID" value="KAJ0400400.1"/>
    <property type="molecule type" value="Genomic_DNA"/>
</dbReference>
<dbReference type="AlphaFoldDB" id="A0AAD5Q655"/>
<evidence type="ECO:0000313" key="2">
    <source>
        <dbReference type="Proteomes" id="UP001209570"/>
    </source>
</evidence>
<comment type="caution">
    <text evidence="1">The sequence shown here is derived from an EMBL/GenBank/DDBJ whole genome shotgun (WGS) entry which is preliminary data.</text>
</comment>
<dbReference type="Gene3D" id="3.80.10.10">
    <property type="entry name" value="Ribonuclease Inhibitor"/>
    <property type="match status" value="1"/>
</dbReference>
<gene>
    <name evidence="1" type="ORF">P43SY_001678</name>
</gene>
<organism evidence="1 2">
    <name type="scientific">Pythium insidiosum</name>
    <name type="common">Pythiosis disease agent</name>
    <dbReference type="NCBI Taxonomy" id="114742"/>
    <lineage>
        <taxon>Eukaryota</taxon>
        <taxon>Sar</taxon>
        <taxon>Stramenopiles</taxon>
        <taxon>Oomycota</taxon>
        <taxon>Peronosporomycetes</taxon>
        <taxon>Pythiales</taxon>
        <taxon>Pythiaceae</taxon>
        <taxon>Pythium</taxon>
    </lineage>
</organism>
<dbReference type="SUPFAM" id="SSF52047">
    <property type="entry name" value="RNI-like"/>
    <property type="match status" value="1"/>
</dbReference>
<protein>
    <submittedName>
        <fullName evidence="1">Uncharacterized protein</fullName>
    </submittedName>
</protein>
<keyword evidence="2" id="KW-1185">Reference proteome</keyword>
<reference evidence="1" key="1">
    <citation type="submission" date="2021-12" db="EMBL/GenBank/DDBJ databases">
        <title>Prjna785345.</title>
        <authorList>
            <person name="Rujirawat T."/>
            <person name="Krajaejun T."/>
        </authorList>
    </citation>
    <scope>NUCLEOTIDE SEQUENCE</scope>
    <source>
        <strain evidence="1">Pi057C3</strain>
    </source>
</reference>
<dbReference type="Proteomes" id="UP001209570">
    <property type="component" value="Unassembled WGS sequence"/>
</dbReference>
<name>A0AAD5Q655_PYTIN</name>